<gene>
    <name evidence="2" type="ORF">ASPVEDRAFT_72913</name>
</gene>
<dbReference type="RefSeq" id="XP_040668945.1">
    <property type="nucleotide sequence ID" value="XM_040816179.1"/>
</dbReference>
<feature type="chain" id="PRO_5012769929" evidence="1">
    <location>
        <begin position="18"/>
        <end position="117"/>
    </location>
</feature>
<accession>A0A1L9PNV2</accession>
<dbReference type="AlphaFoldDB" id="A0A1L9PNV2"/>
<dbReference type="GeneID" id="63731690"/>
<keyword evidence="3" id="KW-1185">Reference proteome</keyword>
<reference evidence="3" key="1">
    <citation type="journal article" date="2017" name="Genome Biol.">
        <title>Comparative genomics reveals high biological diversity and specific adaptations in the industrially and medically important fungal genus Aspergillus.</title>
        <authorList>
            <person name="de Vries R.P."/>
            <person name="Riley R."/>
            <person name="Wiebenga A."/>
            <person name="Aguilar-Osorio G."/>
            <person name="Amillis S."/>
            <person name="Uchima C.A."/>
            <person name="Anderluh G."/>
            <person name="Asadollahi M."/>
            <person name="Askin M."/>
            <person name="Barry K."/>
            <person name="Battaglia E."/>
            <person name="Bayram O."/>
            <person name="Benocci T."/>
            <person name="Braus-Stromeyer S.A."/>
            <person name="Caldana C."/>
            <person name="Canovas D."/>
            <person name="Cerqueira G.C."/>
            <person name="Chen F."/>
            <person name="Chen W."/>
            <person name="Choi C."/>
            <person name="Clum A."/>
            <person name="Dos Santos R.A."/>
            <person name="Damasio A.R."/>
            <person name="Diallinas G."/>
            <person name="Emri T."/>
            <person name="Fekete E."/>
            <person name="Flipphi M."/>
            <person name="Freyberg S."/>
            <person name="Gallo A."/>
            <person name="Gournas C."/>
            <person name="Habgood R."/>
            <person name="Hainaut M."/>
            <person name="Harispe M.L."/>
            <person name="Henrissat B."/>
            <person name="Hilden K.S."/>
            <person name="Hope R."/>
            <person name="Hossain A."/>
            <person name="Karabika E."/>
            <person name="Karaffa L."/>
            <person name="Karanyi Z."/>
            <person name="Krasevec N."/>
            <person name="Kuo A."/>
            <person name="Kusch H."/>
            <person name="LaButti K."/>
            <person name="Lagendijk E.L."/>
            <person name="Lapidus A."/>
            <person name="Levasseur A."/>
            <person name="Lindquist E."/>
            <person name="Lipzen A."/>
            <person name="Logrieco A.F."/>
            <person name="MacCabe A."/>
            <person name="Maekelae M.R."/>
            <person name="Malavazi I."/>
            <person name="Melin P."/>
            <person name="Meyer V."/>
            <person name="Mielnichuk N."/>
            <person name="Miskei M."/>
            <person name="Molnar A.P."/>
            <person name="Mule G."/>
            <person name="Ngan C.Y."/>
            <person name="Orejas M."/>
            <person name="Orosz E."/>
            <person name="Ouedraogo J.P."/>
            <person name="Overkamp K.M."/>
            <person name="Park H.-S."/>
            <person name="Perrone G."/>
            <person name="Piumi F."/>
            <person name="Punt P.J."/>
            <person name="Ram A.F."/>
            <person name="Ramon A."/>
            <person name="Rauscher S."/>
            <person name="Record E."/>
            <person name="Riano-Pachon D.M."/>
            <person name="Robert V."/>
            <person name="Roehrig J."/>
            <person name="Ruller R."/>
            <person name="Salamov A."/>
            <person name="Salih N.S."/>
            <person name="Samson R.A."/>
            <person name="Sandor E."/>
            <person name="Sanguinetti M."/>
            <person name="Schuetze T."/>
            <person name="Sepcic K."/>
            <person name="Shelest E."/>
            <person name="Sherlock G."/>
            <person name="Sophianopoulou V."/>
            <person name="Squina F.M."/>
            <person name="Sun H."/>
            <person name="Susca A."/>
            <person name="Todd R.B."/>
            <person name="Tsang A."/>
            <person name="Unkles S.E."/>
            <person name="van de Wiele N."/>
            <person name="van Rossen-Uffink D."/>
            <person name="Oliveira J.V."/>
            <person name="Vesth T.C."/>
            <person name="Visser J."/>
            <person name="Yu J.-H."/>
            <person name="Zhou M."/>
            <person name="Andersen M.R."/>
            <person name="Archer D.B."/>
            <person name="Baker S.E."/>
            <person name="Benoit I."/>
            <person name="Brakhage A.A."/>
            <person name="Braus G.H."/>
            <person name="Fischer R."/>
            <person name="Frisvad J.C."/>
            <person name="Goldman G.H."/>
            <person name="Houbraken J."/>
            <person name="Oakley B."/>
            <person name="Pocsi I."/>
            <person name="Scazzocchio C."/>
            <person name="Seiboth B."/>
            <person name="vanKuyk P.A."/>
            <person name="Wortman J."/>
            <person name="Dyer P.S."/>
            <person name="Grigoriev I.V."/>
        </authorList>
    </citation>
    <scope>NUCLEOTIDE SEQUENCE [LARGE SCALE GENOMIC DNA]</scope>
    <source>
        <strain evidence="3">CBS 583.65</strain>
    </source>
</reference>
<organism evidence="2 3">
    <name type="scientific">Aspergillus versicolor CBS 583.65</name>
    <dbReference type="NCBI Taxonomy" id="1036611"/>
    <lineage>
        <taxon>Eukaryota</taxon>
        <taxon>Fungi</taxon>
        <taxon>Dikarya</taxon>
        <taxon>Ascomycota</taxon>
        <taxon>Pezizomycotina</taxon>
        <taxon>Eurotiomycetes</taxon>
        <taxon>Eurotiomycetidae</taxon>
        <taxon>Eurotiales</taxon>
        <taxon>Aspergillaceae</taxon>
        <taxon>Aspergillus</taxon>
        <taxon>Aspergillus subgen. Nidulantes</taxon>
    </lineage>
</organism>
<protein>
    <submittedName>
        <fullName evidence="2">Uncharacterized protein</fullName>
    </submittedName>
</protein>
<dbReference type="EMBL" id="KV878130">
    <property type="protein sequence ID" value="OJJ03183.1"/>
    <property type="molecule type" value="Genomic_DNA"/>
</dbReference>
<evidence type="ECO:0000313" key="2">
    <source>
        <dbReference type="EMBL" id="OJJ03183.1"/>
    </source>
</evidence>
<dbReference type="Proteomes" id="UP000184073">
    <property type="component" value="Unassembled WGS sequence"/>
</dbReference>
<feature type="signal peptide" evidence="1">
    <location>
        <begin position="1"/>
        <end position="17"/>
    </location>
</feature>
<proteinExistence type="predicted"/>
<dbReference type="OrthoDB" id="4525913at2759"/>
<dbReference type="VEuPathDB" id="FungiDB:ASPVEDRAFT_72913"/>
<keyword evidence="1" id="KW-0732">Signal</keyword>
<name>A0A1L9PNV2_ASPVE</name>
<sequence>MLSLRALTLLLPALSAAYSLKACTDTGCKEGCVDFSADDVSSDSDCLDFGFQAKSVYWAKTLNTLDGWHNPGCNGGPGSEDAWITNGNPSNNACESLEESDQAKDGIRYYIVNNSGE</sequence>
<evidence type="ECO:0000313" key="3">
    <source>
        <dbReference type="Proteomes" id="UP000184073"/>
    </source>
</evidence>
<evidence type="ECO:0000256" key="1">
    <source>
        <dbReference type="SAM" id="SignalP"/>
    </source>
</evidence>